<dbReference type="Proteomes" id="UP001163739">
    <property type="component" value="Chromosome"/>
</dbReference>
<dbReference type="SUPFAM" id="SSF53335">
    <property type="entry name" value="S-adenosyl-L-methionine-dependent methyltransferases"/>
    <property type="match status" value="1"/>
</dbReference>
<keyword evidence="7" id="KW-0687">Ribonucleoprotein</keyword>
<keyword evidence="3 6" id="KW-0489">Methyltransferase</keyword>
<comment type="function">
    <text evidence="6">Methylates ribosomal protein L11.</text>
</comment>
<proteinExistence type="inferred from homology"/>
<dbReference type="PANTHER" id="PTHR43648:SF1">
    <property type="entry name" value="ELECTRON TRANSFER FLAVOPROTEIN BETA SUBUNIT LYSINE METHYLTRANSFERASE"/>
    <property type="match status" value="1"/>
</dbReference>
<dbReference type="HAMAP" id="MF_00735">
    <property type="entry name" value="Methyltr_PrmA"/>
    <property type="match status" value="1"/>
</dbReference>
<dbReference type="GO" id="GO:0005840">
    <property type="term" value="C:ribosome"/>
    <property type="evidence" value="ECO:0007669"/>
    <property type="project" value="UniProtKB-KW"/>
</dbReference>
<keyword evidence="8" id="KW-1185">Reference proteome</keyword>
<dbReference type="GO" id="GO:0032259">
    <property type="term" value="P:methylation"/>
    <property type="evidence" value="ECO:0007669"/>
    <property type="project" value="UniProtKB-KW"/>
</dbReference>
<organism evidence="7 8">
    <name type="scientific">Alkalimarinus alittae</name>
    <dbReference type="NCBI Taxonomy" id="2961619"/>
    <lineage>
        <taxon>Bacteria</taxon>
        <taxon>Pseudomonadati</taxon>
        <taxon>Pseudomonadota</taxon>
        <taxon>Gammaproteobacteria</taxon>
        <taxon>Alteromonadales</taxon>
        <taxon>Alteromonadaceae</taxon>
        <taxon>Alkalimarinus</taxon>
    </lineage>
</organism>
<dbReference type="PIRSF" id="PIRSF000401">
    <property type="entry name" value="RPL11_MTase"/>
    <property type="match status" value="1"/>
</dbReference>
<evidence type="ECO:0000313" key="7">
    <source>
        <dbReference type="EMBL" id="UZE96717.1"/>
    </source>
</evidence>
<feature type="binding site" evidence="6">
    <location>
        <position position="169"/>
    </location>
    <ligand>
        <name>S-adenosyl-L-methionine</name>
        <dbReference type="ChEBI" id="CHEBI:59789"/>
    </ligand>
</feature>
<dbReference type="EMBL" id="CP100390">
    <property type="protein sequence ID" value="UZE96717.1"/>
    <property type="molecule type" value="Genomic_DNA"/>
</dbReference>
<evidence type="ECO:0000256" key="5">
    <source>
        <dbReference type="ARBA" id="ARBA00022691"/>
    </source>
</evidence>
<dbReference type="InterPro" id="IPR050078">
    <property type="entry name" value="Ribosomal_L11_MeTrfase_PrmA"/>
</dbReference>
<name>A0ABY6N3L7_9ALTE</name>
<dbReference type="InterPro" id="IPR029063">
    <property type="entry name" value="SAM-dependent_MTases_sf"/>
</dbReference>
<keyword evidence="4 6" id="KW-0808">Transferase</keyword>
<dbReference type="CDD" id="cd02440">
    <property type="entry name" value="AdoMet_MTases"/>
    <property type="match status" value="1"/>
</dbReference>
<dbReference type="GO" id="GO:0008168">
    <property type="term" value="F:methyltransferase activity"/>
    <property type="evidence" value="ECO:0007669"/>
    <property type="project" value="UniProtKB-KW"/>
</dbReference>
<keyword evidence="7" id="KW-0689">Ribosomal protein</keyword>
<comment type="subcellular location">
    <subcellularLocation>
        <location evidence="6">Cytoplasm</location>
    </subcellularLocation>
</comment>
<feature type="binding site" evidence="6">
    <location>
        <position position="191"/>
    </location>
    <ligand>
        <name>S-adenosyl-L-methionine</name>
        <dbReference type="ChEBI" id="CHEBI:59789"/>
    </ligand>
</feature>
<sequence length="296" mass="32991">MPWIQVKIDIHPAQIDSIEELLLTSGACAVTMEDGKDQPIYEPERGTTPLWKHTQLTGLFDAAADMQSIIPKIEARYQALSGSPLPAHRVEILEDKDWERAWMDNFHPMQFGTRLWICPSWREPEDPNGINLMLDPGLAFGTGTHPTTALCLAWLDAQDLKDKVVVDYGCGSGILGIAALLLGAKRVIGVDNDPQALEASRENTRRNNIEEDRFEIYLPGEAPDIEADVMIANILAQPLISLSPTLANMTKKDGLLVLSGILEQQASDVSECYSEWFEMNPPEQKEEWIRLSGSKR</sequence>
<evidence type="ECO:0000256" key="1">
    <source>
        <dbReference type="ARBA" id="ARBA00009741"/>
    </source>
</evidence>
<keyword evidence="5 6" id="KW-0949">S-adenosyl-L-methionine</keyword>
<dbReference type="NCBIfam" id="TIGR00406">
    <property type="entry name" value="prmA"/>
    <property type="match status" value="1"/>
</dbReference>
<evidence type="ECO:0000256" key="2">
    <source>
        <dbReference type="ARBA" id="ARBA00022490"/>
    </source>
</evidence>
<dbReference type="PANTHER" id="PTHR43648">
    <property type="entry name" value="ELECTRON TRANSFER FLAVOPROTEIN BETA SUBUNIT LYSINE METHYLTRANSFERASE"/>
    <property type="match status" value="1"/>
</dbReference>
<dbReference type="Pfam" id="PF06325">
    <property type="entry name" value="PrmA"/>
    <property type="match status" value="1"/>
</dbReference>
<feature type="binding site" evidence="6">
    <location>
        <position position="148"/>
    </location>
    <ligand>
        <name>S-adenosyl-L-methionine</name>
        <dbReference type="ChEBI" id="CHEBI:59789"/>
    </ligand>
</feature>
<dbReference type="RefSeq" id="WP_265048202.1">
    <property type="nucleotide sequence ID" value="NZ_CP100390.1"/>
</dbReference>
<evidence type="ECO:0000313" key="8">
    <source>
        <dbReference type="Proteomes" id="UP001163739"/>
    </source>
</evidence>
<dbReference type="Gene3D" id="3.40.50.150">
    <property type="entry name" value="Vaccinia Virus protein VP39"/>
    <property type="match status" value="1"/>
</dbReference>
<evidence type="ECO:0000256" key="3">
    <source>
        <dbReference type="ARBA" id="ARBA00022603"/>
    </source>
</evidence>
<evidence type="ECO:0000256" key="6">
    <source>
        <dbReference type="HAMAP-Rule" id="MF_00735"/>
    </source>
</evidence>
<comment type="similarity">
    <text evidence="1 6">Belongs to the methyltransferase superfamily. PrmA family.</text>
</comment>
<dbReference type="InterPro" id="IPR004498">
    <property type="entry name" value="Ribosomal_PrmA_MeTrfase"/>
</dbReference>
<gene>
    <name evidence="6 7" type="primary">prmA</name>
    <name evidence="7" type="ORF">NKI27_02910</name>
</gene>
<protein>
    <recommendedName>
        <fullName evidence="6">Ribosomal protein L11 methyltransferase</fullName>
        <shortName evidence="6">L11 Mtase</shortName>
        <ecNumber evidence="6">2.1.1.-</ecNumber>
    </recommendedName>
</protein>
<keyword evidence="2 6" id="KW-0963">Cytoplasm</keyword>
<reference evidence="7" key="1">
    <citation type="submission" date="2022-06" db="EMBL/GenBank/DDBJ databases">
        <title>Alkalimarinus sp. nov., isolated from gut of a Alitta virens.</title>
        <authorList>
            <person name="Yang A.I."/>
            <person name="Shin N.-R."/>
        </authorList>
    </citation>
    <scope>NUCLEOTIDE SEQUENCE</scope>
    <source>
        <strain evidence="7">A2M4</strain>
    </source>
</reference>
<dbReference type="EC" id="2.1.1.-" evidence="6"/>
<evidence type="ECO:0000256" key="4">
    <source>
        <dbReference type="ARBA" id="ARBA00022679"/>
    </source>
</evidence>
<accession>A0ABY6N3L7</accession>
<comment type="catalytic activity">
    <reaction evidence="6">
        <text>L-lysyl-[protein] + 3 S-adenosyl-L-methionine = N(6),N(6),N(6)-trimethyl-L-lysyl-[protein] + 3 S-adenosyl-L-homocysteine + 3 H(+)</text>
        <dbReference type="Rhea" id="RHEA:54192"/>
        <dbReference type="Rhea" id="RHEA-COMP:9752"/>
        <dbReference type="Rhea" id="RHEA-COMP:13826"/>
        <dbReference type="ChEBI" id="CHEBI:15378"/>
        <dbReference type="ChEBI" id="CHEBI:29969"/>
        <dbReference type="ChEBI" id="CHEBI:57856"/>
        <dbReference type="ChEBI" id="CHEBI:59789"/>
        <dbReference type="ChEBI" id="CHEBI:61961"/>
    </reaction>
</comment>
<feature type="binding site" evidence="6">
    <location>
        <position position="233"/>
    </location>
    <ligand>
        <name>S-adenosyl-L-methionine</name>
        <dbReference type="ChEBI" id="CHEBI:59789"/>
    </ligand>
</feature>